<sequence>MKIVEERERLEILSGSVRPGKVSEWIGKRVETDPSGLTPISEKFPPGTRCHLIEINSEGTLGIITYVPPTEE</sequence>
<name>A0A2H0KGK8_9BACT</name>
<proteinExistence type="predicted"/>
<evidence type="ECO:0000313" key="2">
    <source>
        <dbReference type="Proteomes" id="UP000231371"/>
    </source>
</evidence>
<organism evidence="1 2">
    <name type="scientific">Candidatus Shapirobacteria bacterium CG11_big_fil_rev_8_21_14_0_20_40_12</name>
    <dbReference type="NCBI Taxonomy" id="1974889"/>
    <lineage>
        <taxon>Bacteria</taxon>
        <taxon>Candidatus Shapironibacteriota</taxon>
    </lineage>
</organism>
<accession>A0A2H0KGK8</accession>
<reference evidence="1 2" key="1">
    <citation type="submission" date="2017-09" db="EMBL/GenBank/DDBJ databases">
        <title>Depth-based differentiation of microbial function through sediment-hosted aquifers and enrichment of novel symbionts in the deep terrestrial subsurface.</title>
        <authorList>
            <person name="Probst A.J."/>
            <person name="Ladd B."/>
            <person name="Jarett J.K."/>
            <person name="Geller-Mcgrath D.E."/>
            <person name="Sieber C.M."/>
            <person name="Emerson J.B."/>
            <person name="Anantharaman K."/>
            <person name="Thomas B.C."/>
            <person name="Malmstrom R."/>
            <person name="Stieglmeier M."/>
            <person name="Klingl A."/>
            <person name="Woyke T."/>
            <person name="Ryan C.M."/>
            <person name="Banfield J.F."/>
        </authorList>
    </citation>
    <scope>NUCLEOTIDE SEQUENCE [LARGE SCALE GENOMIC DNA]</scope>
    <source>
        <strain evidence="1">CG11_big_fil_rev_8_21_14_0_20_40_12</strain>
    </source>
</reference>
<dbReference type="EMBL" id="PCVI01000010">
    <property type="protein sequence ID" value="PIQ70418.1"/>
    <property type="molecule type" value="Genomic_DNA"/>
</dbReference>
<gene>
    <name evidence="1" type="ORF">COV89_00515</name>
</gene>
<dbReference type="AlphaFoldDB" id="A0A2H0KGK8"/>
<protein>
    <submittedName>
        <fullName evidence="1">Uncharacterized protein</fullName>
    </submittedName>
</protein>
<evidence type="ECO:0000313" key="1">
    <source>
        <dbReference type="EMBL" id="PIQ70418.1"/>
    </source>
</evidence>
<dbReference type="Proteomes" id="UP000231371">
    <property type="component" value="Unassembled WGS sequence"/>
</dbReference>
<comment type="caution">
    <text evidence="1">The sequence shown here is derived from an EMBL/GenBank/DDBJ whole genome shotgun (WGS) entry which is preliminary data.</text>
</comment>